<evidence type="ECO:0000313" key="1">
    <source>
        <dbReference type="EMBL" id="EFN81328.1"/>
    </source>
</evidence>
<accession>E2BSJ5</accession>
<dbReference type="EMBL" id="GL450240">
    <property type="protein sequence ID" value="EFN81328.1"/>
    <property type="molecule type" value="Genomic_DNA"/>
</dbReference>
<dbReference type="AlphaFoldDB" id="E2BSJ5"/>
<evidence type="ECO:0000313" key="2">
    <source>
        <dbReference type="Proteomes" id="UP000008237"/>
    </source>
</evidence>
<dbReference type="OrthoDB" id="5799427at2759"/>
<name>E2BSJ5_HARSA</name>
<keyword evidence="2" id="KW-1185">Reference proteome</keyword>
<reference evidence="1 2" key="1">
    <citation type="journal article" date="2010" name="Science">
        <title>Genomic comparison of the ants Camponotus floridanus and Harpegnathos saltator.</title>
        <authorList>
            <person name="Bonasio R."/>
            <person name="Zhang G."/>
            <person name="Ye C."/>
            <person name="Mutti N.S."/>
            <person name="Fang X."/>
            <person name="Qin N."/>
            <person name="Donahue G."/>
            <person name="Yang P."/>
            <person name="Li Q."/>
            <person name="Li C."/>
            <person name="Zhang P."/>
            <person name="Huang Z."/>
            <person name="Berger S.L."/>
            <person name="Reinberg D."/>
            <person name="Wang J."/>
            <person name="Liebig J."/>
        </authorList>
    </citation>
    <scope>NUCLEOTIDE SEQUENCE [LARGE SCALE GENOMIC DNA]</scope>
    <source>
        <strain evidence="1 2">R22 G/1</strain>
    </source>
</reference>
<gene>
    <name evidence="1" type="ORF">EAI_14125</name>
</gene>
<dbReference type="Proteomes" id="UP000008237">
    <property type="component" value="Unassembled WGS sequence"/>
</dbReference>
<protein>
    <submittedName>
        <fullName evidence="1">Uncharacterized protein</fullName>
    </submittedName>
</protein>
<proteinExistence type="predicted"/>
<sequence length="53" mass="5707">MLDNALPPRSSPGVSVAGGRQRRPLIEYFAVNTNGRSSQRNGEIAIELVSIPD</sequence>
<organism evidence="2">
    <name type="scientific">Harpegnathos saltator</name>
    <name type="common">Jerdon's jumping ant</name>
    <dbReference type="NCBI Taxonomy" id="610380"/>
    <lineage>
        <taxon>Eukaryota</taxon>
        <taxon>Metazoa</taxon>
        <taxon>Ecdysozoa</taxon>
        <taxon>Arthropoda</taxon>
        <taxon>Hexapoda</taxon>
        <taxon>Insecta</taxon>
        <taxon>Pterygota</taxon>
        <taxon>Neoptera</taxon>
        <taxon>Endopterygota</taxon>
        <taxon>Hymenoptera</taxon>
        <taxon>Apocrita</taxon>
        <taxon>Aculeata</taxon>
        <taxon>Formicoidea</taxon>
        <taxon>Formicidae</taxon>
        <taxon>Ponerinae</taxon>
        <taxon>Ponerini</taxon>
        <taxon>Harpegnathos</taxon>
    </lineage>
</organism>
<dbReference type="InParanoid" id="E2BSJ5"/>